<dbReference type="Gene3D" id="1.20.120.330">
    <property type="entry name" value="Nucleotidyltransferases domain 2"/>
    <property type="match status" value="1"/>
</dbReference>
<organism evidence="2 3">
    <name type="scientific">Corynebacterium incognita</name>
    <dbReference type="NCBI Taxonomy" id="2754725"/>
    <lineage>
        <taxon>Bacteria</taxon>
        <taxon>Bacillati</taxon>
        <taxon>Actinomycetota</taxon>
        <taxon>Actinomycetes</taxon>
        <taxon>Mycobacteriales</taxon>
        <taxon>Corynebacteriaceae</taxon>
        <taxon>Corynebacterium</taxon>
    </lineage>
</organism>
<feature type="domain" description="SAV-6107-like HEPN" evidence="1">
    <location>
        <begin position="51"/>
        <end position="134"/>
    </location>
</feature>
<accession>A0A7G7CQK1</accession>
<protein>
    <recommendedName>
        <fullName evidence="1">SAV-6107-like HEPN domain-containing protein</fullName>
    </recommendedName>
</protein>
<keyword evidence="3" id="KW-1185">Reference proteome</keyword>
<sequence>MATVISATTKFAGRPSGAAGRKQSYLNSAYHLMNDARNHIFHGKVDAAVESAYQAALRCAGARVADSPLAKRKRLPSSAWDRLAMVGVAEKEWADKFRGYSRMRSRLLSGLTVDVDAAKARELMALTAAFIDEVDHAGGAADFAA</sequence>
<dbReference type="Pfam" id="PF18726">
    <property type="entry name" value="HEPN_SAV_6107"/>
    <property type="match status" value="1"/>
</dbReference>
<dbReference type="RefSeq" id="WP_185176241.1">
    <property type="nucleotide sequence ID" value="NZ_CP059404.1"/>
</dbReference>
<name>A0A7G7CQK1_9CORY</name>
<evidence type="ECO:0000313" key="2">
    <source>
        <dbReference type="EMBL" id="QNE89867.1"/>
    </source>
</evidence>
<evidence type="ECO:0000259" key="1">
    <source>
        <dbReference type="Pfam" id="PF18726"/>
    </source>
</evidence>
<dbReference type="KEGG" id="cik:H0194_02145"/>
<evidence type="ECO:0000313" key="3">
    <source>
        <dbReference type="Proteomes" id="UP000515743"/>
    </source>
</evidence>
<dbReference type="EMBL" id="CP059404">
    <property type="protein sequence ID" value="QNE89867.1"/>
    <property type="molecule type" value="Genomic_DNA"/>
</dbReference>
<gene>
    <name evidence="2" type="ORF">H0194_02145</name>
</gene>
<dbReference type="AlphaFoldDB" id="A0A7G7CQK1"/>
<reference evidence="2 3" key="1">
    <citation type="submission" date="2020-07" db="EMBL/GenBank/DDBJ databases">
        <title>Complete genome and description of Corynebacterium incognita strain Marseille-Q3630 sp. nov.</title>
        <authorList>
            <person name="Boxberger M."/>
        </authorList>
    </citation>
    <scope>NUCLEOTIDE SEQUENCE [LARGE SCALE GENOMIC DNA]</scope>
    <source>
        <strain evidence="2 3">Marseille-Q3630</strain>
    </source>
</reference>
<dbReference type="InterPro" id="IPR040891">
    <property type="entry name" value="HEPN_SAV_6107"/>
</dbReference>
<dbReference type="Proteomes" id="UP000515743">
    <property type="component" value="Chromosome"/>
</dbReference>
<proteinExistence type="predicted"/>